<feature type="region of interest" description="Disordered" evidence="1">
    <location>
        <begin position="77"/>
        <end position="105"/>
    </location>
</feature>
<proteinExistence type="predicted"/>
<gene>
    <name evidence="2" type="ORF">CHARACLAT_008338</name>
</gene>
<reference evidence="2 3" key="1">
    <citation type="submission" date="2021-06" db="EMBL/GenBank/DDBJ databases">
        <authorList>
            <person name="Palmer J.M."/>
        </authorList>
    </citation>
    <scope>NUCLEOTIDE SEQUENCE [LARGE SCALE GENOMIC DNA]</scope>
    <source>
        <strain evidence="2 3">CL_MEX2019</strain>
        <tissue evidence="2">Muscle</tissue>
    </source>
</reference>
<dbReference type="EMBL" id="JAHUTJ010049667">
    <property type="protein sequence ID" value="MED6283401.1"/>
    <property type="molecule type" value="Genomic_DNA"/>
</dbReference>
<sequence length="105" mass="11679">MIRLAPVFHLTEHKGSRLCQTASQQEGVGQWSLYVLFPHWILQTRQGEDTISLWAFGISFIFTAESEELKRKLAQKTGAQKAAKRLHPTLSTPNASAAGYPPTPC</sequence>
<keyword evidence="3" id="KW-1185">Reference proteome</keyword>
<comment type="caution">
    <text evidence="2">The sequence shown here is derived from an EMBL/GenBank/DDBJ whole genome shotgun (WGS) entry which is preliminary data.</text>
</comment>
<evidence type="ECO:0000256" key="1">
    <source>
        <dbReference type="SAM" id="MobiDB-lite"/>
    </source>
</evidence>
<protein>
    <submittedName>
        <fullName evidence="2">Uncharacterized protein</fullName>
    </submittedName>
</protein>
<name>A0ABU7E839_9TELE</name>
<evidence type="ECO:0000313" key="2">
    <source>
        <dbReference type="EMBL" id="MED6283401.1"/>
    </source>
</evidence>
<evidence type="ECO:0000313" key="3">
    <source>
        <dbReference type="Proteomes" id="UP001352852"/>
    </source>
</evidence>
<accession>A0ABU7E839</accession>
<dbReference type="Proteomes" id="UP001352852">
    <property type="component" value="Unassembled WGS sequence"/>
</dbReference>
<organism evidence="2 3">
    <name type="scientific">Characodon lateralis</name>
    <dbReference type="NCBI Taxonomy" id="208331"/>
    <lineage>
        <taxon>Eukaryota</taxon>
        <taxon>Metazoa</taxon>
        <taxon>Chordata</taxon>
        <taxon>Craniata</taxon>
        <taxon>Vertebrata</taxon>
        <taxon>Euteleostomi</taxon>
        <taxon>Actinopterygii</taxon>
        <taxon>Neopterygii</taxon>
        <taxon>Teleostei</taxon>
        <taxon>Neoteleostei</taxon>
        <taxon>Acanthomorphata</taxon>
        <taxon>Ovalentaria</taxon>
        <taxon>Atherinomorphae</taxon>
        <taxon>Cyprinodontiformes</taxon>
        <taxon>Goodeidae</taxon>
        <taxon>Characodon</taxon>
    </lineage>
</organism>